<comment type="subcellular location">
    <subcellularLocation>
        <location evidence="4">Cytoplasm</location>
    </subcellularLocation>
    <subcellularLocation>
        <location evidence="3">Nucleus</location>
    </subcellularLocation>
</comment>
<sequence length="265" mass="28854">MDDATDAAAVRSVWADNFEAESAVFRQIAPHATHVALNVQYPGCVVRGDARKSHYDMTAEERYQVIHANVSLLKPLQVGLAIRTGDGGRFAWEFNLRGFDVASDLDARDPDSIAYLARRGVDLGRLPTSGVHGHELRWMLRDSGLLGARASWATFAGAYHVGYFAAMMSGEELPGDVNAFMEVVRQLLGPSVYDVKLLARQHDRRCVGALSHVVKQLGVEQPDEPNSTPAGTGSTLALLAFETLKEKLGANMEKHRGQLCGLQAV</sequence>
<evidence type="ECO:0000256" key="17">
    <source>
        <dbReference type="ARBA" id="ARBA00025148"/>
    </source>
</evidence>
<dbReference type="AlphaFoldDB" id="A0A3B6RLK0"/>
<evidence type="ECO:0000256" key="5">
    <source>
        <dbReference type="ARBA" id="ARBA00008372"/>
    </source>
</evidence>
<comment type="subunit">
    <text evidence="6">Component of the CCR4-NOT complex, at least composed of CRR4 and CAF1 proteins.</text>
</comment>
<comment type="similarity">
    <text evidence="5">Belongs to the CAF1 family.</text>
</comment>
<dbReference type="GO" id="GO:0046872">
    <property type="term" value="F:metal ion binding"/>
    <property type="evidence" value="ECO:0007669"/>
    <property type="project" value="UniProtKB-KW"/>
</dbReference>
<keyword evidence="11" id="KW-0378">Hydrolase</keyword>
<evidence type="ECO:0000313" key="18">
    <source>
        <dbReference type="EnsemblPlants" id="TraesCS7A02G347500.1.cds1"/>
    </source>
</evidence>
<evidence type="ECO:0000256" key="2">
    <source>
        <dbReference type="ARBA" id="ARBA00001968"/>
    </source>
</evidence>
<keyword evidence="8" id="KW-0963">Cytoplasm</keyword>
<evidence type="ECO:0000256" key="11">
    <source>
        <dbReference type="ARBA" id="ARBA00022801"/>
    </source>
</evidence>
<evidence type="ECO:0000256" key="15">
    <source>
        <dbReference type="ARBA" id="ARBA00023163"/>
    </source>
</evidence>
<evidence type="ECO:0000256" key="6">
    <source>
        <dbReference type="ARBA" id="ARBA00011757"/>
    </source>
</evidence>
<evidence type="ECO:0000256" key="7">
    <source>
        <dbReference type="ARBA" id="ARBA00012161"/>
    </source>
</evidence>
<keyword evidence="19" id="KW-1185">Reference proteome</keyword>
<comment type="catalytic activity">
    <reaction evidence="1">
        <text>Exonucleolytic cleavage of poly(A) to 5'-AMP.</text>
        <dbReference type="EC" id="3.1.13.4"/>
    </reaction>
</comment>
<evidence type="ECO:0000256" key="10">
    <source>
        <dbReference type="ARBA" id="ARBA00022723"/>
    </source>
</evidence>
<comment type="cofactor">
    <cofactor evidence="2">
        <name>a divalent metal cation</name>
        <dbReference type="ChEBI" id="CHEBI:60240"/>
    </cofactor>
</comment>
<name>A0A3B6RLK0_WHEAT</name>
<dbReference type="InterPro" id="IPR039637">
    <property type="entry name" value="CNOT7/CNOT8/Pop2"/>
</dbReference>
<dbReference type="InterPro" id="IPR012337">
    <property type="entry name" value="RNaseH-like_sf"/>
</dbReference>
<dbReference type="STRING" id="4565.A0A3B6RLK0"/>
<evidence type="ECO:0000256" key="9">
    <source>
        <dbReference type="ARBA" id="ARBA00022722"/>
    </source>
</evidence>
<dbReference type="EnsemblPlants" id="TraesCS7A02G347500.1">
    <property type="protein sequence ID" value="TraesCS7A02G347500.1.cds1"/>
    <property type="gene ID" value="TraesCS7A02G347500"/>
</dbReference>
<evidence type="ECO:0000256" key="12">
    <source>
        <dbReference type="ARBA" id="ARBA00022839"/>
    </source>
</evidence>
<keyword evidence="9" id="KW-0540">Nuclease</keyword>
<dbReference type="InterPro" id="IPR036397">
    <property type="entry name" value="RNaseH_sf"/>
</dbReference>
<dbReference type="Pfam" id="PF04857">
    <property type="entry name" value="CAF1"/>
    <property type="match status" value="1"/>
</dbReference>
<protein>
    <recommendedName>
        <fullName evidence="7">poly(A)-specific ribonuclease</fullName>
        <ecNumber evidence="7">3.1.13.4</ecNumber>
    </recommendedName>
</protein>
<dbReference type="Gramene" id="TraesCS7A02G347500.1">
    <property type="protein sequence ID" value="TraesCS7A02G347500.1.cds1"/>
    <property type="gene ID" value="TraesCS7A02G347500"/>
</dbReference>
<proteinExistence type="inferred from homology"/>
<dbReference type="GO" id="GO:0003723">
    <property type="term" value="F:RNA binding"/>
    <property type="evidence" value="ECO:0007669"/>
    <property type="project" value="UniProtKB-KW"/>
</dbReference>
<dbReference type="Gramene" id="TraesROB_scaffold_055042_01G000200.1">
    <property type="protein sequence ID" value="TraesROB_scaffold_055042_01G000200.1"/>
    <property type="gene ID" value="TraesROB_scaffold_055042_01G000200"/>
</dbReference>
<evidence type="ECO:0000256" key="4">
    <source>
        <dbReference type="ARBA" id="ARBA00004496"/>
    </source>
</evidence>
<dbReference type="Gramene" id="TraesCS7A03G0850600.1">
    <property type="protein sequence ID" value="TraesCS7A03G0850600.1.CDS1"/>
    <property type="gene ID" value="TraesCS7A03G0850600"/>
</dbReference>
<evidence type="ECO:0000256" key="13">
    <source>
        <dbReference type="ARBA" id="ARBA00022884"/>
    </source>
</evidence>
<keyword evidence="10" id="KW-0479">Metal-binding</keyword>
<dbReference type="EC" id="3.1.13.4" evidence="7"/>
<dbReference type="PANTHER" id="PTHR10797">
    <property type="entry name" value="CCR4-NOT TRANSCRIPTION COMPLEX SUBUNIT"/>
    <property type="match status" value="1"/>
</dbReference>
<reference evidence="18" key="2">
    <citation type="submission" date="2018-10" db="UniProtKB">
        <authorList>
            <consortium name="EnsemblPlants"/>
        </authorList>
    </citation>
    <scope>IDENTIFICATION</scope>
</reference>
<dbReference type="Gene3D" id="3.30.420.10">
    <property type="entry name" value="Ribonuclease H-like superfamily/Ribonuclease H"/>
    <property type="match status" value="1"/>
</dbReference>
<keyword evidence="13" id="KW-0694">RNA-binding</keyword>
<dbReference type="GO" id="GO:0005634">
    <property type="term" value="C:nucleus"/>
    <property type="evidence" value="ECO:0007669"/>
    <property type="project" value="UniProtKB-SubCell"/>
</dbReference>
<evidence type="ECO:0000313" key="19">
    <source>
        <dbReference type="Proteomes" id="UP000019116"/>
    </source>
</evidence>
<keyword evidence="12" id="KW-0269">Exonuclease</keyword>
<dbReference type="Proteomes" id="UP000019116">
    <property type="component" value="Chromosome 7A"/>
</dbReference>
<keyword evidence="16" id="KW-0539">Nucleus</keyword>
<dbReference type="GO" id="GO:0030015">
    <property type="term" value="C:CCR4-NOT core complex"/>
    <property type="evidence" value="ECO:0000318"/>
    <property type="project" value="GO_Central"/>
</dbReference>
<dbReference type="OrthoDB" id="670902at2759"/>
<evidence type="ECO:0000256" key="1">
    <source>
        <dbReference type="ARBA" id="ARBA00001663"/>
    </source>
</evidence>
<dbReference type="Gramene" id="TraesWEE_scaffold_015174_01G000200.1">
    <property type="protein sequence ID" value="TraesWEE_scaffold_015174_01G000200.1"/>
    <property type="gene ID" value="TraesWEE_scaffold_015174_01G000200"/>
</dbReference>
<dbReference type="Gramene" id="TraesPARA_EIv1.0_2310980.1">
    <property type="protein sequence ID" value="TraesPARA_EIv1.0_2310980.1.CDS1"/>
    <property type="gene ID" value="TraesPARA_EIv1.0_2310980"/>
</dbReference>
<dbReference type="GO" id="GO:0000288">
    <property type="term" value="P:nuclear-transcribed mRNA catabolic process, deadenylation-dependent decay"/>
    <property type="evidence" value="ECO:0000318"/>
    <property type="project" value="GO_Central"/>
</dbReference>
<organism evidence="18">
    <name type="scientific">Triticum aestivum</name>
    <name type="common">Wheat</name>
    <dbReference type="NCBI Taxonomy" id="4565"/>
    <lineage>
        <taxon>Eukaryota</taxon>
        <taxon>Viridiplantae</taxon>
        <taxon>Streptophyta</taxon>
        <taxon>Embryophyta</taxon>
        <taxon>Tracheophyta</taxon>
        <taxon>Spermatophyta</taxon>
        <taxon>Magnoliopsida</taxon>
        <taxon>Liliopsida</taxon>
        <taxon>Poales</taxon>
        <taxon>Poaceae</taxon>
        <taxon>BOP clade</taxon>
        <taxon>Pooideae</taxon>
        <taxon>Triticodae</taxon>
        <taxon>Triticeae</taxon>
        <taxon>Triticinae</taxon>
        <taxon>Triticum</taxon>
    </lineage>
</organism>
<dbReference type="SMR" id="A0A3B6RLK0"/>
<evidence type="ECO:0000256" key="3">
    <source>
        <dbReference type="ARBA" id="ARBA00004123"/>
    </source>
</evidence>
<dbReference type="OMA" id="GANMEKH"/>
<accession>A0A3B6RLK0</accession>
<keyword evidence="15" id="KW-0804">Transcription</keyword>
<dbReference type="InterPro" id="IPR006941">
    <property type="entry name" value="RNase_CAF1"/>
</dbReference>
<reference evidence="18" key="1">
    <citation type="submission" date="2018-08" db="EMBL/GenBank/DDBJ databases">
        <authorList>
            <person name="Rossello M."/>
        </authorList>
    </citation>
    <scope>NUCLEOTIDE SEQUENCE [LARGE SCALE GENOMIC DNA]</scope>
    <source>
        <strain evidence="18">cv. Chinese Spring</strain>
    </source>
</reference>
<keyword evidence="14" id="KW-0805">Transcription regulation</keyword>
<dbReference type="GO" id="GO:0004535">
    <property type="term" value="F:poly(A)-specific ribonuclease activity"/>
    <property type="evidence" value="ECO:0000318"/>
    <property type="project" value="GO_Central"/>
</dbReference>
<dbReference type="GO" id="GO:0000932">
    <property type="term" value="C:P-body"/>
    <property type="evidence" value="ECO:0000318"/>
    <property type="project" value="GO_Central"/>
</dbReference>
<dbReference type="SUPFAM" id="SSF53098">
    <property type="entry name" value="Ribonuclease H-like"/>
    <property type="match status" value="1"/>
</dbReference>
<evidence type="ECO:0000256" key="14">
    <source>
        <dbReference type="ARBA" id="ARBA00023015"/>
    </source>
</evidence>
<comment type="function">
    <text evidence="17">Ubiquitous transcription factor required for a diverse set of processes. It is a component of the CCR4 complex involved in the control of gene expression.</text>
</comment>
<evidence type="ECO:0000256" key="16">
    <source>
        <dbReference type="ARBA" id="ARBA00023242"/>
    </source>
</evidence>
<evidence type="ECO:0000256" key="8">
    <source>
        <dbReference type="ARBA" id="ARBA00022490"/>
    </source>
</evidence>